<name>U5MLF0_CLOSA</name>
<dbReference type="PATRIC" id="fig|1345695.3.peg.560"/>
<accession>U5MLF0</accession>
<keyword evidence="1" id="KW-0472">Membrane</keyword>
<keyword evidence="3" id="KW-1185">Reference proteome</keyword>
<dbReference type="eggNOG" id="ENOG503298M">
    <property type="taxonomic scope" value="Bacteria"/>
</dbReference>
<dbReference type="HOGENOM" id="CLU_1472791_0_0_9"/>
<gene>
    <name evidence="2" type="ORF">CLSA_c06210</name>
</gene>
<protein>
    <submittedName>
        <fullName evidence="2">Uncharacterized protein</fullName>
    </submittedName>
</protein>
<evidence type="ECO:0000313" key="2">
    <source>
        <dbReference type="EMBL" id="AGX41634.1"/>
    </source>
</evidence>
<keyword evidence="1" id="KW-1133">Transmembrane helix</keyword>
<proteinExistence type="predicted"/>
<evidence type="ECO:0000313" key="3">
    <source>
        <dbReference type="Proteomes" id="UP000017118"/>
    </source>
</evidence>
<dbReference type="KEGG" id="csb:CLSA_c06210"/>
<dbReference type="Proteomes" id="UP000017118">
    <property type="component" value="Chromosome"/>
</dbReference>
<dbReference type="EMBL" id="CP006721">
    <property type="protein sequence ID" value="AGX41634.1"/>
    <property type="molecule type" value="Genomic_DNA"/>
</dbReference>
<reference evidence="2 3" key="1">
    <citation type="journal article" date="2013" name="Genome Announc.">
        <title>Complete Genome Sequence of the Solvent Producer Clostridium saccharobutylicum NCP262 (DSM 13864).</title>
        <authorList>
            <person name="Poehlein A."/>
            <person name="Hartwich K."/>
            <person name="Krabben P."/>
            <person name="Ehrenreich A."/>
            <person name="Liebl W."/>
            <person name="Durre P."/>
            <person name="Gottschalk G."/>
            <person name="Daniel R."/>
        </authorList>
    </citation>
    <scope>NUCLEOTIDE SEQUENCE [LARGE SCALE GENOMIC DNA]</scope>
    <source>
        <strain evidence="2">DSM 13864</strain>
    </source>
</reference>
<dbReference type="AlphaFoldDB" id="U5MLF0"/>
<keyword evidence="1" id="KW-0812">Transmembrane</keyword>
<evidence type="ECO:0000256" key="1">
    <source>
        <dbReference type="SAM" id="Phobius"/>
    </source>
</evidence>
<feature type="transmembrane region" description="Helical" evidence="1">
    <location>
        <begin position="68"/>
        <end position="88"/>
    </location>
</feature>
<organism evidence="2 3">
    <name type="scientific">Clostridium saccharobutylicum DSM 13864</name>
    <dbReference type="NCBI Taxonomy" id="1345695"/>
    <lineage>
        <taxon>Bacteria</taxon>
        <taxon>Bacillati</taxon>
        <taxon>Bacillota</taxon>
        <taxon>Clostridia</taxon>
        <taxon>Eubacteriales</taxon>
        <taxon>Clostridiaceae</taxon>
        <taxon>Clostridium</taxon>
    </lineage>
</organism>
<sequence>MNLKEDIVNNYRSAYENYYKNINNRAKGKQDSIRYSPLDKKRDDLIKSPYGISKSSEFNFKQFFVKRIMRELIGAAILLLLFVGLKYIPANQVSQVHNTCKEVLNQQFNYDESIDAFNNVEVGNFKMKDLRIGDFTLEDFKSNNLKVRTSNFIEYLKNRSNSQVKPEDELSIIIQLQAYEENK</sequence>